<dbReference type="InterPro" id="IPR040980">
    <property type="entry name" value="SWI2_SNF2"/>
</dbReference>
<comment type="similarity">
    <text evidence="2 10">Belongs to the HsdR family.</text>
</comment>
<evidence type="ECO:0000256" key="7">
    <source>
        <dbReference type="ARBA" id="ARBA00022801"/>
    </source>
</evidence>
<dbReference type="CDD" id="cd18030">
    <property type="entry name" value="DEXHc_RE_I_HsdR"/>
    <property type="match status" value="1"/>
</dbReference>
<protein>
    <recommendedName>
        <fullName evidence="10">Type I restriction enzyme endonuclease subunit</fullName>
        <shortName evidence="10">R protein</shortName>
        <ecNumber evidence="10">3.1.21.3</ecNumber>
    </recommendedName>
</protein>
<dbReference type="CDD" id="cd22332">
    <property type="entry name" value="HsdR_N"/>
    <property type="match status" value="1"/>
</dbReference>
<dbReference type="InterPro" id="IPR051268">
    <property type="entry name" value="Type-I_R_enzyme_R_subunit"/>
</dbReference>
<evidence type="ECO:0000256" key="10">
    <source>
        <dbReference type="RuleBase" id="RU364115"/>
    </source>
</evidence>
<evidence type="ECO:0000256" key="8">
    <source>
        <dbReference type="ARBA" id="ARBA00022840"/>
    </source>
</evidence>
<evidence type="ECO:0000313" key="13">
    <source>
        <dbReference type="Proteomes" id="UP000325013"/>
    </source>
</evidence>
<keyword evidence="7 10" id="KW-0378">Hydrolase</keyword>
<comment type="catalytic activity">
    <reaction evidence="1 10">
        <text>Endonucleolytic cleavage of DNA to give random double-stranded fragments with terminal 5'-phosphates, ATP is simultaneously hydrolyzed.</text>
        <dbReference type="EC" id="3.1.21.3"/>
    </reaction>
</comment>
<accession>A0A5C8G3F9</accession>
<dbReference type="InterPro" id="IPR014001">
    <property type="entry name" value="Helicase_ATP-bd"/>
</dbReference>
<reference evidence="12 13" key="1">
    <citation type="journal article" date="1992" name="Lakartidningen">
        <title>[Penicillin V and not amoxicillin is the first choice preparation in acute otitis].</title>
        <authorList>
            <person name="Kamme C."/>
            <person name="Lundgren K."/>
            <person name="Prellner K."/>
        </authorList>
    </citation>
    <scope>NUCLEOTIDE SEQUENCE [LARGE SCALE GENOMIC DNA]</scope>
    <source>
        <strain evidence="12 13">PC2777IV</strain>
    </source>
</reference>
<dbReference type="InterPro" id="IPR007409">
    <property type="entry name" value="Restrct_endonuc_type1_HsdR_N"/>
</dbReference>
<dbReference type="AlphaFoldDB" id="A0A5C8G3F9"/>
<dbReference type="GO" id="GO:0009307">
    <property type="term" value="P:DNA restriction-modification system"/>
    <property type="evidence" value="ECO:0007669"/>
    <property type="project" value="UniProtKB-KW"/>
</dbReference>
<dbReference type="PANTHER" id="PTHR30195">
    <property type="entry name" value="TYPE I SITE-SPECIFIC DEOXYRIBONUCLEASE PROTEIN SUBUNIT M AND R"/>
    <property type="match status" value="1"/>
</dbReference>
<keyword evidence="5 10" id="KW-0680">Restriction system</keyword>
<dbReference type="SUPFAM" id="SSF52540">
    <property type="entry name" value="P-loop containing nucleoside triphosphate hydrolases"/>
    <property type="match status" value="2"/>
</dbReference>
<dbReference type="GO" id="GO:0003677">
    <property type="term" value="F:DNA binding"/>
    <property type="evidence" value="ECO:0007669"/>
    <property type="project" value="UniProtKB-KW"/>
</dbReference>
<keyword evidence="3" id="KW-0540">Nuclease</keyword>
<dbReference type="InterPro" id="IPR004473">
    <property type="entry name" value="Restrct_endonuc_typeI_HsdR"/>
</dbReference>
<dbReference type="OrthoDB" id="9758243at2"/>
<evidence type="ECO:0000256" key="9">
    <source>
        <dbReference type="ARBA" id="ARBA00023125"/>
    </source>
</evidence>
<evidence type="ECO:0000256" key="3">
    <source>
        <dbReference type="ARBA" id="ARBA00022722"/>
    </source>
</evidence>
<keyword evidence="8 10" id="KW-0067">ATP-binding</keyword>
<evidence type="ECO:0000313" key="12">
    <source>
        <dbReference type="EMBL" id="TXJ56229.1"/>
    </source>
</evidence>
<dbReference type="EC" id="3.1.21.3" evidence="10"/>
<dbReference type="Pfam" id="PF18766">
    <property type="entry name" value="SWI2_SNF2"/>
    <property type="match status" value="1"/>
</dbReference>
<name>A0A5C8G3F9_9SPIR</name>
<dbReference type="SMART" id="SM00487">
    <property type="entry name" value="DEXDc"/>
    <property type="match status" value="1"/>
</dbReference>
<keyword evidence="6 12" id="KW-0255">Endonuclease</keyword>
<evidence type="ECO:0000256" key="2">
    <source>
        <dbReference type="ARBA" id="ARBA00008598"/>
    </source>
</evidence>
<feature type="domain" description="Helicase ATP-binding" evidence="11">
    <location>
        <begin position="289"/>
        <end position="463"/>
    </location>
</feature>
<dbReference type="GO" id="GO:0005524">
    <property type="term" value="F:ATP binding"/>
    <property type="evidence" value="ECO:0007669"/>
    <property type="project" value="UniProtKB-KW"/>
</dbReference>
<organism evidence="12 13">
    <name type="scientific">Brachyspira aalborgi</name>
    <dbReference type="NCBI Taxonomy" id="29522"/>
    <lineage>
        <taxon>Bacteria</taxon>
        <taxon>Pseudomonadati</taxon>
        <taxon>Spirochaetota</taxon>
        <taxon>Spirochaetia</taxon>
        <taxon>Brachyspirales</taxon>
        <taxon>Brachyspiraceae</taxon>
        <taxon>Brachyspira</taxon>
    </lineage>
</organism>
<dbReference type="Pfam" id="PF04313">
    <property type="entry name" value="HSDR_N"/>
    <property type="match status" value="1"/>
</dbReference>
<dbReference type="Proteomes" id="UP000325013">
    <property type="component" value="Unassembled WGS sequence"/>
</dbReference>
<evidence type="ECO:0000256" key="5">
    <source>
        <dbReference type="ARBA" id="ARBA00022747"/>
    </source>
</evidence>
<dbReference type="GO" id="GO:0009035">
    <property type="term" value="F:type I site-specific deoxyribonuclease activity"/>
    <property type="evidence" value="ECO:0007669"/>
    <property type="project" value="UniProtKB-EC"/>
</dbReference>
<dbReference type="InterPro" id="IPR027417">
    <property type="entry name" value="P-loop_NTPase"/>
</dbReference>
<comment type="function">
    <text evidence="10">Subunit R is required for both nuclease and ATPase activities, but not for modification.</text>
</comment>
<sequence>MQILSESNFENSLIDILVEEMEYEYKKGADLREEYSSMNDYNSVVIKEIFEYYLKKINKNADKEAIEETVKKIINLESLDFIEKNKFFQNALSYGIYISYFADGKEKNAYINLIDYKNKNNNNFLVVNQLTIEDKTVKRPDIIIYVNGLPLVVMELKNALNEDITIENAYKQIRNYIKNDIPSLFEYNAFLVISDMINAKVGTITSDESRFISWKKEDKEKETIKENASLDLQYETLIKGMFEKSRFLDIVHYFLFFVYDPQKKNYNKILTSYHQYFASIKAIEKIEESFSKSGSKAGIIWHTTGAGKSYTMLMISKLITQTLNNPTIVIITDRNNLDDQLFNSFSNAAEYLSQNPIQASSREHLKKLLKDRETGGIIFTTLQKFEDYSDILSKRKNIILMIDEAHRSHYGDKAEIKKGEIIYGMSKYIKDALPNAIKIGFTGTPIEKDDRSTIEVFGDYIDIYDITQSVEDGVTVPIYYEGRVNNLKLNEDILKKIDEKYESIKNQTSEYDIEKSKRELSKMDAILGSEDVIDSLCKDIIKHYEERKHILLGKAMIVAYSRPIGIKIYKKILSLKPQWKEKLKPVMTTTNDDPEEWRNILGTSEKRKELAFEFKKSDSDFKIALVVDMWLTGFDIPSLNTMYIYKPLSGHNLMQTISRVNRAYKDKEGGLIVDYIGLASSLKEALSNYTKRDNERYGKLDIEESAFPKFKEALEIIREIFYNKIDYSNFYDCSAKERENIIKNLADYIISNEDKKKLFIDKTTELKKAETLCISIIEQKEIVETALYEAVKVIIVKISSQSKISLYEINKIISEMLKNSVRSEGIINIFNEREIKEVSVFDYEYLKSIASMKHKNLSLELLHKLLADKIKGHLRVNIVQSELFSKRMKDIMNGYKNRMITNAEVIEELLKMGEDLINLEKESDILGLSAEEKAFYDAILKPSSIKKFYTDETLKQIAVELTDIVRKSKTIDWERKESTRAKMRLAVKKLLRKYKYPPENQEEALDIVIRQAENIEYNNLIYAY</sequence>
<dbReference type="Pfam" id="PF22679">
    <property type="entry name" value="T1R_D3-like"/>
    <property type="match status" value="1"/>
</dbReference>
<dbReference type="InterPro" id="IPR055180">
    <property type="entry name" value="HsdR_RecA-like_helicase_dom_2"/>
</dbReference>
<dbReference type="InterPro" id="IPR021810">
    <property type="entry name" value="T1RH-like_C"/>
</dbReference>
<dbReference type="PANTHER" id="PTHR30195:SF15">
    <property type="entry name" value="TYPE I RESTRICTION ENZYME HINDI ENDONUCLEASE SUBUNIT"/>
    <property type="match status" value="1"/>
</dbReference>
<dbReference type="NCBIfam" id="TIGR00348">
    <property type="entry name" value="hsdR"/>
    <property type="match status" value="1"/>
</dbReference>
<keyword evidence="4 10" id="KW-0547">Nucleotide-binding</keyword>
<comment type="caution">
    <text evidence="12">The sequence shown here is derived from an EMBL/GenBank/DDBJ whole genome shotgun (WGS) entry which is preliminary data.</text>
</comment>
<dbReference type="RefSeq" id="WP_147529174.1">
    <property type="nucleotide sequence ID" value="NZ_SAYJ01000017.1"/>
</dbReference>
<dbReference type="EMBL" id="SAYJ01000017">
    <property type="protein sequence ID" value="TXJ56229.1"/>
    <property type="molecule type" value="Genomic_DNA"/>
</dbReference>
<comment type="subunit">
    <text evidence="10">The type I restriction/modification system is composed of three polypeptides R, M and S.</text>
</comment>
<dbReference type="Pfam" id="PF11867">
    <property type="entry name" value="T1RH-like_C"/>
    <property type="match status" value="1"/>
</dbReference>
<dbReference type="Gene3D" id="3.90.1570.50">
    <property type="match status" value="1"/>
</dbReference>
<evidence type="ECO:0000256" key="6">
    <source>
        <dbReference type="ARBA" id="ARBA00022759"/>
    </source>
</evidence>
<dbReference type="CDD" id="cd18800">
    <property type="entry name" value="SF2_C_EcoR124I-like"/>
    <property type="match status" value="1"/>
</dbReference>
<proteinExistence type="inferred from homology"/>
<dbReference type="Gene3D" id="3.40.50.300">
    <property type="entry name" value="P-loop containing nucleotide triphosphate hydrolases"/>
    <property type="match status" value="2"/>
</dbReference>
<keyword evidence="9 10" id="KW-0238">DNA-binding</keyword>
<evidence type="ECO:0000256" key="1">
    <source>
        <dbReference type="ARBA" id="ARBA00000851"/>
    </source>
</evidence>
<evidence type="ECO:0000259" key="11">
    <source>
        <dbReference type="PROSITE" id="PS51192"/>
    </source>
</evidence>
<dbReference type="PROSITE" id="PS51192">
    <property type="entry name" value="HELICASE_ATP_BIND_1"/>
    <property type="match status" value="1"/>
</dbReference>
<evidence type="ECO:0000256" key="4">
    <source>
        <dbReference type="ARBA" id="ARBA00022741"/>
    </source>
</evidence>
<gene>
    <name evidence="12" type="ORF">EPJ67_08200</name>
</gene>